<dbReference type="InterPro" id="IPR018060">
    <property type="entry name" value="HTH_AraC"/>
</dbReference>
<keyword evidence="2" id="KW-0238">DNA-binding</keyword>
<dbReference type="SUPFAM" id="SSF51182">
    <property type="entry name" value="RmlC-like cupins"/>
    <property type="match status" value="1"/>
</dbReference>
<evidence type="ECO:0000256" key="2">
    <source>
        <dbReference type="ARBA" id="ARBA00023125"/>
    </source>
</evidence>
<dbReference type="Gene3D" id="2.60.120.10">
    <property type="entry name" value="Jelly Rolls"/>
    <property type="match status" value="1"/>
</dbReference>
<proteinExistence type="predicted"/>
<gene>
    <name evidence="5" type="ORF">FHR24_002417</name>
</gene>
<evidence type="ECO:0000256" key="3">
    <source>
        <dbReference type="ARBA" id="ARBA00023163"/>
    </source>
</evidence>
<dbReference type="Pfam" id="PF12833">
    <property type="entry name" value="HTH_18"/>
    <property type="match status" value="1"/>
</dbReference>
<dbReference type="Gene3D" id="1.10.10.60">
    <property type="entry name" value="Homeodomain-like"/>
    <property type="match status" value="2"/>
</dbReference>
<name>A0ABX0UFJ4_9FLAO</name>
<dbReference type="InterPro" id="IPR018062">
    <property type="entry name" value="HTH_AraC-typ_CS"/>
</dbReference>
<keyword evidence="3" id="KW-0804">Transcription</keyword>
<dbReference type="PANTHER" id="PTHR43280:SF2">
    <property type="entry name" value="HTH-TYPE TRANSCRIPTIONAL REGULATOR EXSA"/>
    <property type="match status" value="1"/>
</dbReference>
<sequence>MKTDQTSKKIVVSLEKIEKKEHASFHTGVYKQQYFNGNWHYHPEFELLLIKEGAGTRLVGDHGEKFEVGDLVLLGSFLPHAWITDNNYLEEHPNKFCESIYVQFKKNIFGSSFVNIPELKGIRKILRLSSRGLKIDGQYKNQIISLLEEMPKENAFNQLIKLLKILNLVSISDYSILASENYLTENFQFKSHRMLKIHEYLMENYNQNIDIKTCAEMANMTLPSFCRYFKNETKMIFSDYLNHIRIDFSKRLLTNTDMAIKEIGYECGYNSVPYFNKQFKKIVGESPFKFRKSSREITT</sequence>
<dbReference type="SUPFAM" id="SSF46689">
    <property type="entry name" value="Homeodomain-like"/>
    <property type="match status" value="2"/>
</dbReference>
<dbReference type="SMART" id="SM00342">
    <property type="entry name" value="HTH_ARAC"/>
    <property type="match status" value="1"/>
</dbReference>
<dbReference type="InterPro" id="IPR009057">
    <property type="entry name" value="Homeodomain-like_sf"/>
</dbReference>
<feature type="domain" description="HTH araC/xylS-type" evidence="4">
    <location>
        <begin position="195"/>
        <end position="293"/>
    </location>
</feature>
<dbReference type="PANTHER" id="PTHR43280">
    <property type="entry name" value="ARAC-FAMILY TRANSCRIPTIONAL REGULATOR"/>
    <property type="match status" value="1"/>
</dbReference>
<dbReference type="InterPro" id="IPR014710">
    <property type="entry name" value="RmlC-like_jellyroll"/>
</dbReference>
<dbReference type="Proteomes" id="UP000745859">
    <property type="component" value="Unassembled WGS sequence"/>
</dbReference>
<dbReference type="PRINTS" id="PR00032">
    <property type="entry name" value="HTHARAC"/>
</dbReference>
<keyword evidence="1" id="KW-0805">Transcription regulation</keyword>
<dbReference type="InterPro" id="IPR020449">
    <property type="entry name" value="Tscrpt_reg_AraC-type_HTH"/>
</dbReference>
<dbReference type="RefSeq" id="WP_167189015.1">
    <property type="nucleotide sequence ID" value="NZ_JAASQL010000003.1"/>
</dbReference>
<dbReference type="EMBL" id="JAASQL010000003">
    <property type="protein sequence ID" value="NIJ45946.1"/>
    <property type="molecule type" value="Genomic_DNA"/>
</dbReference>
<accession>A0ABX0UFJ4</accession>
<dbReference type="InterPro" id="IPR011051">
    <property type="entry name" value="RmlC_Cupin_sf"/>
</dbReference>
<protein>
    <submittedName>
        <fullName evidence="5">AraC-like DNA-binding protein</fullName>
    </submittedName>
</protein>
<dbReference type="CDD" id="cd06976">
    <property type="entry name" value="cupin_MtlR-like_N"/>
    <property type="match status" value="1"/>
</dbReference>
<keyword evidence="6" id="KW-1185">Reference proteome</keyword>
<dbReference type="PROSITE" id="PS00041">
    <property type="entry name" value="HTH_ARAC_FAMILY_1"/>
    <property type="match status" value="1"/>
</dbReference>
<evidence type="ECO:0000313" key="6">
    <source>
        <dbReference type="Proteomes" id="UP000745859"/>
    </source>
</evidence>
<comment type="caution">
    <text evidence="5">The sequence shown here is derived from an EMBL/GenBank/DDBJ whole genome shotgun (WGS) entry which is preliminary data.</text>
</comment>
<organism evidence="5 6">
    <name type="scientific">Wenyingzhuangia heitensis</name>
    <dbReference type="NCBI Taxonomy" id="1487859"/>
    <lineage>
        <taxon>Bacteria</taxon>
        <taxon>Pseudomonadati</taxon>
        <taxon>Bacteroidota</taxon>
        <taxon>Flavobacteriia</taxon>
        <taxon>Flavobacteriales</taxon>
        <taxon>Flavobacteriaceae</taxon>
        <taxon>Wenyingzhuangia</taxon>
    </lineage>
</organism>
<evidence type="ECO:0000256" key="1">
    <source>
        <dbReference type="ARBA" id="ARBA00023015"/>
    </source>
</evidence>
<dbReference type="PROSITE" id="PS01124">
    <property type="entry name" value="HTH_ARAC_FAMILY_2"/>
    <property type="match status" value="1"/>
</dbReference>
<reference evidence="5 6" key="1">
    <citation type="submission" date="2020-03" db="EMBL/GenBank/DDBJ databases">
        <title>Genomic Encyclopedia of Type Strains, Phase IV (KMG-IV): sequencing the most valuable type-strain genomes for metagenomic binning, comparative biology and taxonomic classification.</title>
        <authorList>
            <person name="Goeker M."/>
        </authorList>
    </citation>
    <scope>NUCLEOTIDE SEQUENCE [LARGE SCALE GENOMIC DNA]</scope>
    <source>
        <strain evidence="5 6">DSM 101599</strain>
    </source>
</reference>
<evidence type="ECO:0000259" key="4">
    <source>
        <dbReference type="PROSITE" id="PS01124"/>
    </source>
</evidence>
<evidence type="ECO:0000313" key="5">
    <source>
        <dbReference type="EMBL" id="NIJ45946.1"/>
    </source>
</evidence>